<dbReference type="EMBL" id="CAJGYO010000009">
    <property type="protein sequence ID" value="CAD6254930.1"/>
    <property type="molecule type" value="Genomic_DNA"/>
</dbReference>
<accession>A0A811QFY7</accession>
<organism evidence="4 5">
    <name type="scientific">Miscanthus lutarioriparius</name>
    <dbReference type="NCBI Taxonomy" id="422564"/>
    <lineage>
        <taxon>Eukaryota</taxon>
        <taxon>Viridiplantae</taxon>
        <taxon>Streptophyta</taxon>
        <taxon>Embryophyta</taxon>
        <taxon>Tracheophyta</taxon>
        <taxon>Spermatophyta</taxon>
        <taxon>Magnoliopsida</taxon>
        <taxon>Liliopsida</taxon>
        <taxon>Poales</taxon>
        <taxon>Poaceae</taxon>
        <taxon>PACMAD clade</taxon>
        <taxon>Panicoideae</taxon>
        <taxon>Andropogonodae</taxon>
        <taxon>Andropogoneae</taxon>
        <taxon>Saccharinae</taxon>
        <taxon>Miscanthus</taxon>
    </lineage>
</organism>
<proteinExistence type="predicted"/>
<dbReference type="Gene3D" id="1.25.40.10">
    <property type="entry name" value="Tetratricopeptide repeat domain"/>
    <property type="match status" value="3"/>
</dbReference>
<dbReference type="PROSITE" id="PS51375">
    <property type="entry name" value="PPR"/>
    <property type="match status" value="4"/>
</dbReference>
<dbReference type="InterPro" id="IPR011990">
    <property type="entry name" value="TPR-like_helical_dom_sf"/>
</dbReference>
<sequence length="291" mass="32738">MGQQGLSPDVVSYGALIDALCKVGRVDDAVLKFNQMINEGGHCLVGRIDEAAKSLDFMLLVGLKPNEWAYNTLLHGYCNARMIDDANSVFEKCCATALLPELRFSKAKELYLNMIKNEKQWDIYTYNIILNGLYKNNCVDEAFKMFQSFCSKDLQVDIFTFTIMIGALLKGGRKEDAMDLFATISSYGLVPNVVTYCLIAQNLIEEGSLQKFDDLFSAMGKSGMLNALVRRLLHRGDITRAGAYLSKLDEKNFSLEASTIAMLISLFSREEYQHHAKSLPEKYRILNEAKK</sequence>
<feature type="repeat" description="PPR" evidence="3">
    <location>
        <begin position="122"/>
        <end position="156"/>
    </location>
</feature>
<keyword evidence="2" id="KW-0809">Transit peptide</keyword>
<dbReference type="PANTHER" id="PTHR47933:SF11">
    <property type="entry name" value="PENTATRICOPEPTIDE REPEAT-CONTAINING PROTEIN 2"/>
    <property type="match status" value="1"/>
</dbReference>
<dbReference type="OrthoDB" id="661496at2759"/>
<dbReference type="Pfam" id="PF13041">
    <property type="entry name" value="PPR_2"/>
    <property type="match status" value="1"/>
</dbReference>
<dbReference type="InterPro" id="IPR002885">
    <property type="entry name" value="PPR_rpt"/>
</dbReference>
<evidence type="ECO:0000313" key="5">
    <source>
        <dbReference type="Proteomes" id="UP000604825"/>
    </source>
</evidence>
<dbReference type="AlphaFoldDB" id="A0A811QFY7"/>
<protein>
    <recommendedName>
        <fullName evidence="6">Pentatricopeptide repeat-containing protein</fullName>
    </recommendedName>
</protein>
<dbReference type="GO" id="GO:0003729">
    <property type="term" value="F:mRNA binding"/>
    <property type="evidence" value="ECO:0007669"/>
    <property type="project" value="TreeGrafter"/>
</dbReference>
<evidence type="ECO:0008006" key="6">
    <source>
        <dbReference type="Google" id="ProtNLM"/>
    </source>
</evidence>
<feature type="repeat" description="PPR" evidence="3">
    <location>
        <begin position="9"/>
        <end position="43"/>
    </location>
</feature>
<dbReference type="Proteomes" id="UP000604825">
    <property type="component" value="Unassembled WGS sequence"/>
</dbReference>
<reference evidence="4" key="1">
    <citation type="submission" date="2020-10" db="EMBL/GenBank/DDBJ databases">
        <authorList>
            <person name="Han B."/>
            <person name="Lu T."/>
            <person name="Zhao Q."/>
            <person name="Huang X."/>
            <person name="Zhao Y."/>
        </authorList>
    </citation>
    <scope>NUCLEOTIDE SEQUENCE</scope>
</reference>
<evidence type="ECO:0000256" key="3">
    <source>
        <dbReference type="PROSITE-ProRule" id="PRU00708"/>
    </source>
</evidence>
<dbReference type="Pfam" id="PF12854">
    <property type="entry name" value="PPR_1"/>
    <property type="match status" value="2"/>
</dbReference>
<comment type="caution">
    <text evidence="4">The sequence shown here is derived from an EMBL/GenBank/DDBJ whole genome shotgun (WGS) entry which is preliminary data.</text>
</comment>
<evidence type="ECO:0000256" key="1">
    <source>
        <dbReference type="ARBA" id="ARBA00022737"/>
    </source>
</evidence>
<feature type="repeat" description="PPR" evidence="3">
    <location>
        <begin position="157"/>
        <end position="191"/>
    </location>
</feature>
<keyword evidence="5" id="KW-1185">Reference proteome</keyword>
<dbReference type="PANTHER" id="PTHR47933">
    <property type="entry name" value="PENTATRICOPEPTIDE REPEAT-CONTAINING PROTEIN 1, MITOCHONDRIAL"/>
    <property type="match status" value="1"/>
</dbReference>
<keyword evidence="1" id="KW-0677">Repeat</keyword>
<dbReference type="NCBIfam" id="TIGR00756">
    <property type="entry name" value="PPR"/>
    <property type="match status" value="4"/>
</dbReference>
<feature type="repeat" description="PPR" evidence="3">
    <location>
        <begin position="66"/>
        <end position="100"/>
    </location>
</feature>
<name>A0A811QFY7_9POAL</name>
<evidence type="ECO:0000313" key="4">
    <source>
        <dbReference type="EMBL" id="CAD6254930.1"/>
    </source>
</evidence>
<dbReference type="SUPFAM" id="SSF81901">
    <property type="entry name" value="HCP-like"/>
    <property type="match status" value="1"/>
</dbReference>
<evidence type="ECO:0000256" key="2">
    <source>
        <dbReference type="ARBA" id="ARBA00022946"/>
    </source>
</evidence>
<gene>
    <name evidence="4" type="ORF">NCGR_LOCUS38527</name>
</gene>
<dbReference type="InterPro" id="IPR051240">
    <property type="entry name" value="Mito_RNA-Proc/Resp"/>
</dbReference>